<name>A0A8S5NQ92_9CAUD</name>
<organism evidence="1">
    <name type="scientific">Myoviridae sp. ctdWz11</name>
    <dbReference type="NCBI Taxonomy" id="2826671"/>
    <lineage>
        <taxon>Viruses</taxon>
        <taxon>Duplodnaviria</taxon>
        <taxon>Heunggongvirae</taxon>
        <taxon>Uroviricota</taxon>
        <taxon>Caudoviricetes</taxon>
    </lineage>
</organism>
<protein>
    <submittedName>
        <fullName evidence="1">Uncharacterized protein</fullName>
    </submittedName>
</protein>
<dbReference type="EMBL" id="BK015218">
    <property type="protein sequence ID" value="DAD96543.1"/>
    <property type="molecule type" value="Genomic_DNA"/>
</dbReference>
<evidence type="ECO:0000313" key="1">
    <source>
        <dbReference type="EMBL" id="DAD96543.1"/>
    </source>
</evidence>
<accession>A0A8S5NQ92</accession>
<sequence>MLDKLTGEKAHGDICLYMACVKQNSLIYY</sequence>
<reference evidence="1" key="1">
    <citation type="journal article" date="2021" name="Proc. Natl. Acad. Sci. U.S.A.">
        <title>A Catalog of Tens of Thousands of Viruses from Human Metagenomes Reveals Hidden Associations with Chronic Diseases.</title>
        <authorList>
            <person name="Tisza M.J."/>
            <person name="Buck C.B."/>
        </authorList>
    </citation>
    <scope>NUCLEOTIDE SEQUENCE</scope>
    <source>
        <strain evidence="1">CtdWz11</strain>
    </source>
</reference>
<proteinExistence type="predicted"/>